<keyword evidence="3" id="KW-1185">Reference proteome</keyword>
<feature type="region of interest" description="Disordered" evidence="1">
    <location>
        <begin position="181"/>
        <end position="204"/>
    </location>
</feature>
<organism evidence="2 3">
    <name type="scientific">Bradyrhizobium macuxiense</name>
    <dbReference type="NCBI Taxonomy" id="1755647"/>
    <lineage>
        <taxon>Bacteria</taxon>
        <taxon>Pseudomonadati</taxon>
        <taxon>Pseudomonadota</taxon>
        <taxon>Alphaproteobacteria</taxon>
        <taxon>Hyphomicrobiales</taxon>
        <taxon>Nitrobacteraceae</taxon>
        <taxon>Bradyrhizobium</taxon>
    </lineage>
</organism>
<name>A0A560L107_9BRAD</name>
<feature type="region of interest" description="Disordered" evidence="1">
    <location>
        <begin position="1"/>
        <end position="46"/>
    </location>
</feature>
<dbReference type="AlphaFoldDB" id="A0A560L107"/>
<proteinExistence type="predicted"/>
<evidence type="ECO:0000313" key="2">
    <source>
        <dbReference type="EMBL" id="TWB88074.1"/>
    </source>
</evidence>
<dbReference type="Proteomes" id="UP000321304">
    <property type="component" value="Unassembled WGS sequence"/>
</dbReference>
<feature type="compositionally biased region" description="Basic and acidic residues" evidence="1">
    <location>
        <begin position="11"/>
        <end position="24"/>
    </location>
</feature>
<reference evidence="2 3" key="1">
    <citation type="submission" date="2019-06" db="EMBL/GenBank/DDBJ databases">
        <title>Genomic Encyclopedia of Type Strains, Phase IV (KMG-V): Genome sequencing to study the core and pangenomes of soil and plant-associated prokaryotes.</title>
        <authorList>
            <person name="Whitman W."/>
        </authorList>
    </citation>
    <scope>NUCLEOTIDE SEQUENCE [LARGE SCALE GENOMIC DNA]</scope>
    <source>
        <strain evidence="2 3">BR 10355</strain>
    </source>
</reference>
<evidence type="ECO:0000313" key="3">
    <source>
        <dbReference type="Proteomes" id="UP000321304"/>
    </source>
</evidence>
<protein>
    <submittedName>
        <fullName evidence="2">Uncharacterized protein</fullName>
    </submittedName>
</protein>
<sequence>MWWTAATAPPDRLENSEPSGRDRGCMTNSRPQTRCRPGQAKRDPGSITTKANWFARWSHSAFQQLKLVVMGPCSRAQLRTRQGTTRGKSRGLTHWIARSSRAMTLSKLFDRSNQKPRIEADLIGPPSASWPKSRARVGGRVPRALRSRTSAPVPATAQPRPGFAGNGGGSRLAVWPVGQSRENPCHHSVTGAGMPRLESRRQSKRIQRASFGRFVVHLTLI</sequence>
<comment type="caution">
    <text evidence="2">The sequence shown here is derived from an EMBL/GenBank/DDBJ whole genome shotgun (WGS) entry which is preliminary data.</text>
</comment>
<gene>
    <name evidence="2" type="ORF">FBZ93_11964</name>
</gene>
<evidence type="ECO:0000256" key="1">
    <source>
        <dbReference type="SAM" id="MobiDB-lite"/>
    </source>
</evidence>
<feature type="region of interest" description="Disordered" evidence="1">
    <location>
        <begin position="119"/>
        <end position="167"/>
    </location>
</feature>
<dbReference type="EMBL" id="VITY01000019">
    <property type="protein sequence ID" value="TWB88074.1"/>
    <property type="molecule type" value="Genomic_DNA"/>
</dbReference>
<accession>A0A560L107</accession>